<gene>
    <name evidence="1" type="ORF">C1645_71836</name>
</gene>
<sequence>MKDWFSADDRKFMIKNHNAMLQVPRMADKESLFVATVENMIFEEKASEAYKFCIETHLNSKENSYLYKLSKIYCDVIYRCKDQNDMLDCGHTEIDVILKLCSYIIEGLNKNLVISQRWGESFCPLTRSVEHIKGRKCDVRFLSTSGVDLGEWEFASKLTAEKAIRDRCRSARINQSILNSLLNRNLNDEQVKKK</sequence>
<keyword evidence="2" id="KW-1185">Reference proteome</keyword>
<organism evidence="1 2">
    <name type="scientific">Glomus cerebriforme</name>
    <dbReference type="NCBI Taxonomy" id="658196"/>
    <lineage>
        <taxon>Eukaryota</taxon>
        <taxon>Fungi</taxon>
        <taxon>Fungi incertae sedis</taxon>
        <taxon>Mucoromycota</taxon>
        <taxon>Glomeromycotina</taxon>
        <taxon>Glomeromycetes</taxon>
        <taxon>Glomerales</taxon>
        <taxon>Glomeraceae</taxon>
        <taxon>Glomus</taxon>
    </lineage>
</organism>
<protein>
    <submittedName>
        <fullName evidence="1">Uncharacterized protein</fullName>
    </submittedName>
</protein>
<proteinExistence type="predicted"/>
<dbReference type="Proteomes" id="UP000265703">
    <property type="component" value="Unassembled WGS sequence"/>
</dbReference>
<name>A0A397S427_9GLOM</name>
<dbReference type="EMBL" id="QKYT01001279">
    <property type="protein sequence ID" value="RIA79469.1"/>
    <property type="molecule type" value="Genomic_DNA"/>
</dbReference>
<reference evidence="1 2" key="1">
    <citation type="submission" date="2018-06" db="EMBL/GenBank/DDBJ databases">
        <title>Comparative genomics reveals the genomic features of Rhizophagus irregularis, R. cerebriforme, R. diaphanum and Gigaspora rosea, and their symbiotic lifestyle signature.</title>
        <authorList>
            <person name="Morin E."/>
            <person name="San Clemente H."/>
            <person name="Chen E.C.H."/>
            <person name="De La Providencia I."/>
            <person name="Hainaut M."/>
            <person name="Kuo A."/>
            <person name="Kohler A."/>
            <person name="Murat C."/>
            <person name="Tang N."/>
            <person name="Roy S."/>
            <person name="Loubradou J."/>
            <person name="Henrissat B."/>
            <person name="Grigoriev I.V."/>
            <person name="Corradi N."/>
            <person name="Roux C."/>
            <person name="Martin F.M."/>
        </authorList>
    </citation>
    <scope>NUCLEOTIDE SEQUENCE [LARGE SCALE GENOMIC DNA]</scope>
    <source>
        <strain evidence="1 2">DAOM 227022</strain>
    </source>
</reference>
<comment type="caution">
    <text evidence="1">The sequence shown here is derived from an EMBL/GenBank/DDBJ whole genome shotgun (WGS) entry which is preliminary data.</text>
</comment>
<evidence type="ECO:0000313" key="1">
    <source>
        <dbReference type="EMBL" id="RIA79469.1"/>
    </source>
</evidence>
<dbReference type="AlphaFoldDB" id="A0A397S427"/>
<accession>A0A397S427</accession>
<dbReference type="OrthoDB" id="2439721at2759"/>
<evidence type="ECO:0000313" key="2">
    <source>
        <dbReference type="Proteomes" id="UP000265703"/>
    </source>
</evidence>